<feature type="region of interest" description="Disordered" evidence="1">
    <location>
        <begin position="433"/>
        <end position="454"/>
    </location>
</feature>
<reference evidence="2" key="1">
    <citation type="journal article" date="2009" name="PLoS Genet.">
        <title>Sequencing, mapping, and analysis of 27,455 maize full-length cDNAs.</title>
        <authorList>
            <person name="Soderlund C."/>
            <person name="Descour A."/>
            <person name="Kudrna D."/>
            <person name="Bomhoff M."/>
            <person name="Boyd L."/>
            <person name="Currie J."/>
            <person name="Angelova A."/>
            <person name="Collura K."/>
            <person name="Wissotski M."/>
            <person name="Ashley E."/>
            <person name="Morrow D."/>
            <person name="Fernandes J."/>
            <person name="Walbot V."/>
            <person name="Yu Y."/>
        </authorList>
    </citation>
    <scope>NUCLEOTIDE SEQUENCE</scope>
    <source>
        <strain evidence="2">B73</strain>
    </source>
</reference>
<reference evidence="2" key="2">
    <citation type="submission" date="2012-06" db="EMBL/GenBank/DDBJ databases">
        <authorList>
            <person name="Yu Y."/>
            <person name="Currie J."/>
            <person name="Lomeli R."/>
            <person name="Angelova A."/>
            <person name="Collura K."/>
            <person name="Wissotski M."/>
            <person name="Campos D."/>
            <person name="Kudrna D."/>
            <person name="Golser W."/>
            <person name="Ashely E."/>
            <person name="Descour A."/>
            <person name="Fernandes J."/>
            <person name="Soderlund C."/>
            <person name="Walbot V."/>
        </authorList>
    </citation>
    <scope>NUCLEOTIDE SEQUENCE</scope>
    <source>
        <strain evidence="2">B73</strain>
    </source>
</reference>
<organism evidence="2">
    <name type="scientific">Zea mays</name>
    <name type="common">Maize</name>
    <dbReference type="NCBI Taxonomy" id="4577"/>
    <lineage>
        <taxon>Eukaryota</taxon>
        <taxon>Viridiplantae</taxon>
        <taxon>Streptophyta</taxon>
        <taxon>Embryophyta</taxon>
        <taxon>Tracheophyta</taxon>
        <taxon>Spermatophyta</taxon>
        <taxon>Magnoliopsida</taxon>
        <taxon>Liliopsida</taxon>
        <taxon>Poales</taxon>
        <taxon>Poaceae</taxon>
        <taxon>PACMAD clade</taxon>
        <taxon>Panicoideae</taxon>
        <taxon>Andropogonodae</taxon>
        <taxon>Andropogoneae</taxon>
        <taxon>Tripsacinae</taxon>
        <taxon>Zea</taxon>
    </lineage>
</organism>
<evidence type="ECO:0000256" key="1">
    <source>
        <dbReference type="SAM" id="MobiDB-lite"/>
    </source>
</evidence>
<proteinExistence type="evidence at transcript level"/>
<name>C0PLH7_MAIZE</name>
<evidence type="ECO:0000313" key="2">
    <source>
        <dbReference type="EMBL" id="ACN36043.1"/>
    </source>
</evidence>
<sequence>MPFFFLLNLKTYRYDRDTQTRTLAAVQHVTIARAAAPGYGRWARTTHTHTYQSFLSSSLLALIGCARTVHAAGCSPVEASREVREHVLSSDRDRDCDVLAVDRAVRGAVAAAVGHRRLTAGVVGGGGVVGGDEAAGGVVGGLPLLHPLDGRGRAAGDARAPRHRLPRRVLREEPLEYHPVVVGLLVDGRVVGEHLGGVVHHLIRHLLFSEGFEAIDPVVANAVTELFFLPVENMLGQVRVLVVVERLPHDPLLDAAQVLVVHFPFGVHAHRDVDELLVEERHADLQAPRRRGLVGAQAVVLVQGLHLAAGLPVELLLVGGEVEVEVAAQELVGALPGQHHLHAQRLDLASHQEHGRAGPDRRHVVRLVVVDHLLDRVDAVLYGEVELVMDGSKVVSDLSCGLQVRRALEADDKGVELGAELLGGLGLDEVALGDGGDERGVEAAGEEDPERDVSHEPLDDRLLEGLSEDERLVRHPGHLLLEPVRGVPPPEPAAGAGVEVARREDLEAHAVLVQRLHLGRDPDGTVTAPADVERVDADGVARRHVGPVAGVVEHEREHPVQHVHEVLAVLLVQGDDDLAVTARAEVVCAGELLPDVLVVVDLSIGHHHDGAVLVEQRLVAGQRGDDGEPLLRQEVALVLVEARPVGAPVLQPSGAGEDASPLCLRPVGATEHG</sequence>
<accession>C0PLH7</accession>
<dbReference type="EMBL" id="BT069146">
    <property type="protein sequence ID" value="ACN36043.1"/>
    <property type="molecule type" value="mRNA"/>
</dbReference>
<protein>
    <submittedName>
        <fullName evidence="2">Uncharacterized protein</fullName>
    </submittedName>
</protein>
<dbReference type="AlphaFoldDB" id="C0PLH7"/>